<keyword evidence="2" id="KW-0472">Membrane</keyword>
<feature type="compositionally biased region" description="Basic and acidic residues" evidence="1">
    <location>
        <begin position="32"/>
        <end position="41"/>
    </location>
</feature>
<feature type="transmembrane region" description="Helical" evidence="2">
    <location>
        <begin position="237"/>
        <end position="262"/>
    </location>
</feature>
<name>M0CZB0_HALPD</name>
<feature type="compositionally biased region" description="Basic and acidic residues" evidence="1">
    <location>
        <begin position="64"/>
        <end position="80"/>
    </location>
</feature>
<dbReference type="GO" id="GO:0080120">
    <property type="term" value="P:CAAX-box protein maturation"/>
    <property type="evidence" value="ECO:0007669"/>
    <property type="project" value="UniProtKB-ARBA"/>
</dbReference>
<feature type="region of interest" description="Disordered" evidence="1">
    <location>
        <begin position="25"/>
        <end position="121"/>
    </location>
</feature>
<evidence type="ECO:0000259" key="3">
    <source>
        <dbReference type="Pfam" id="PF02517"/>
    </source>
</evidence>
<feature type="domain" description="CAAX prenyl protease 2/Lysostaphin resistance protein A-like" evidence="3">
    <location>
        <begin position="213"/>
        <end position="304"/>
    </location>
</feature>
<feature type="transmembrane region" description="Helical" evidence="2">
    <location>
        <begin position="6"/>
        <end position="29"/>
    </location>
</feature>
<dbReference type="PATRIC" id="fig|1227487.5.peg.3544"/>
<dbReference type="PANTHER" id="PTHR36435:SF1">
    <property type="entry name" value="CAAX AMINO TERMINAL PROTEASE FAMILY PROTEIN"/>
    <property type="match status" value="1"/>
</dbReference>
<evidence type="ECO:0000256" key="2">
    <source>
        <dbReference type="SAM" id="Phobius"/>
    </source>
</evidence>
<keyword evidence="5" id="KW-1185">Reference proteome</keyword>
<evidence type="ECO:0000313" key="5">
    <source>
        <dbReference type="Proteomes" id="UP000011513"/>
    </source>
</evidence>
<keyword evidence="2" id="KW-0812">Transmembrane</keyword>
<gene>
    <name evidence="4" type="ORF">C474_17874</name>
</gene>
<dbReference type="eggNOG" id="arCOG02770">
    <property type="taxonomic scope" value="Archaea"/>
</dbReference>
<dbReference type="PANTHER" id="PTHR36435">
    <property type="entry name" value="SLR1288 PROTEIN"/>
    <property type="match status" value="1"/>
</dbReference>
<dbReference type="InterPro" id="IPR052710">
    <property type="entry name" value="CAAX_protease"/>
</dbReference>
<sequence>MPDWATFAAFASVVTAGLLILSFASRGAISPDDERPRRDTASDDSVGSDAGGRRADAGGSTRAGESDFDPRAPADAERPSVRGRAPSGDAAERPEVVLPKSGVRFRPEPPREGGNGAGSAPELSTAELLANVAFSQGLFAVFLLAGAWYAQVPASAFGAGSGSASVPVLLGGAALGVALYVVNQVGAALGAARGLGNAEELREALAPDTPAGWAVLLFFILPLIAGFEELLFRGALVGAFAAGFGVSPWLLAVVSSVAFALGHNAQGRLGVLVTGALGFVLAAAYVLTGSLFAVVLAHYLVNALEFVVHEGFGFDWAARLT</sequence>
<evidence type="ECO:0000313" key="4">
    <source>
        <dbReference type="EMBL" id="ELZ27239.1"/>
    </source>
</evidence>
<keyword evidence="2" id="KW-1133">Transmembrane helix</keyword>
<accession>M0CZB0</accession>
<proteinExistence type="predicted"/>
<keyword evidence="4" id="KW-0645">Protease</keyword>
<dbReference type="EMBL" id="AOIV01000041">
    <property type="protein sequence ID" value="ELZ27239.1"/>
    <property type="molecule type" value="Genomic_DNA"/>
</dbReference>
<feature type="transmembrane region" description="Helical" evidence="2">
    <location>
        <begin position="128"/>
        <end position="149"/>
    </location>
</feature>
<dbReference type="GO" id="GO:0004175">
    <property type="term" value="F:endopeptidase activity"/>
    <property type="evidence" value="ECO:0007669"/>
    <property type="project" value="UniProtKB-ARBA"/>
</dbReference>
<dbReference type="OrthoDB" id="214851at2157"/>
<reference evidence="4 5" key="1">
    <citation type="journal article" date="2014" name="PLoS Genet.">
        <title>Phylogenetically driven sequencing of extremely halophilic archaea reveals strategies for static and dynamic osmo-response.</title>
        <authorList>
            <person name="Becker E.A."/>
            <person name="Seitzer P.M."/>
            <person name="Tritt A."/>
            <person name="Larsen D."/>
            <person name="Krusor M."/>
            <person name="Yao A.I."/>
            <person name="Wu D."/>
            <person name="Madern D."/>
            <person name="Eisen J.A."/>
            <person name="Darling A.E."/>
            <person name="Facciotti M.T."/>
        </authorList>
    </citation>
    <scope>NUCLEOTIDE SEQUENCE [LARGE SCALE GENOMIC DNA]</scope>
    <source>
        <strain evidence="4 5">JCM 14848</strain>
    </source>
</reference>
<dbReference type="Proteomes" id="UP000011513">
    <property type="component" value="Unassembled WGS sequence"/>
</dbReference>
<comment type="caution">
    <text evidence="4">The sequence shown here is derived from an EMBL/GenBank/DDBJ whole genome shotgun (WGS) entry which is preliminary data.</text>
</comment>
<keyword evidence="4" id="KW-0378">Hydrolase</keyword>
<feature type="transmembrane region" description="Helical" evidence="2">
    <location>
        <begin position="204"/>
        <end position="225"/>
    </location>
</feature>
<dbReference type="Pfam" id="PF02517">
    <property type="entry name" value="Rce1-like"/>
    <property type="match status" value="1"/>
</dbReference>
<organism evidence="4 5">
    <name type="scientific">Halogeometricum pallidum JCM 14848</name>
    <dbReference type="NCBI Taxonomy" id="1227487"/>
    <lineage>
        <taxon>Archaea</taxon>
        <taxon>Methanobacteriati</taxon>
        <taxon>Methanobacteriota</taxon>
        <taxon>Stenosarchaea group</taxon>
        <taxon>Halobacteria</taxon>
        <taxon>Halobacteriales</taxon>
        <taxon>Haloferacaceae</taxon>
        <taxon>Halogeometricum</taxon>
    </lineage>
</organism>
<protein>
    <submittedName>
        <fullName evidence="4">Metal-dependent membrane protease</fullName>
    </submittedName>
</protein>
<dbReference type="RefSeq" id="WP_008389199.1">
    <property type="nucleotide sequence ID" value="NZ_AOIV01000041.1"/>
</dbReference>
<feature type="transmembrane region" description="Helical" evidence="2">
    <location>
        <begin position="269"/>
        <end position="301"/>
    </location>
</feature>
<dbReference type="AlphaFoldDB" id="M0CZB0"/>
<dbReference type="InterPro" id="IPR003675">
    <property type="entry name" value="Rce1/LyrA-like_dom"/>
</dbReference>
<dbReference type="GO" id="GO:0006508">
    <property type="term" value="P:proteolysis"/>
    <property type="evidence" value="ECO:0007669"/>
    <property type="project" value="UniProtKB-KW"/>
</dbReference>
<dbReference type="InParanoid" id="M0CZB0"/>
<evidence type="ECO:0000256" key="1">
    <source>
        <dbReference type="SAM" id="MobiDB-lite"/>
    </source>
</evidence>